<evidence type="ECO:0000256" key="1">
    <source>
        <dbReference type="ARBA" id="ARBA00001579"/>
    </source>
</evidence>
<dbReference type="CDD" id="cd00610">
    <property type="entry name" value="OAT_like"/>
    <property type="match status" value="1"/>
</dbReference>
<dbReference type="InterPro" id="IPR049704">
    <property type="entry name" value="Aminotrans_3_PPA_site"/>
</dbReference>
<keyword evidence="5 8" id="KW-0663">Pyridoxal phosphate</keyword>
<evidence type="ECO:0000256" key="8">
    <source>
        <dbReference type="HAMAP-Rule" id="MF_00375"/>
    </source>
</evidence>
<dbReference type="PANTHER" id="PTHR43713:SF3">
    <property type="entry name" value="GLUTAMATE-1-SEMIALDEHYDE 2,1-AMINOMUTASE 1, CHLOROPLASTIC-RELATED"/>
    <property type="match status" value="1"/>
</dbReference>
<evidence type="ECO:0000313" key="9">
    <source>
        <dbReference type="EMBL" id="MBO2460461.1"/>
    </source>
</evidence>
<evidence type="ECO:0000313" key="10">
    <source>
        <dbReference type="Proteomes" id="UP000680206"/>
    </source>
</evidence>
<keyword evidence="6 8" id="KW-0413">Isomerase</keyword>
<comment type="pathway">
    <text evidence="3">Porphyrin-containing compound metabolism; protoporphyrin-IX biosynthesis; 5-aminolevulinate from L-glutamyl-tRNA(Glu): step 2/2.</text>
</comment>
<comment type="caution">
    <text evidence="9">The sequence shown here is derived from an EMBL/GenBank/DDBJ whole genome shotgun (WGS) entry which is preliminary data.</text>
</comment>
<evidence type="ECO:0000256" key="4">
    <source>
        <dbReference type="ARBA" id="ARBA00008981"/>
    </source>
</evidence>
<dbReference type="EC" id="5.4.3.8" evidence="8"/>
<accession>A0ABS3RUY4</accession>
<comment type="cofactor">
    <cofactor evidence="2 8">
        <name>pyridoxal 5'-phosphate</name>
        <dbReference type="ChEBI" id="CHEBI:597326"/>
    </cofactor>
</comment>
<sequence>MTGTDRSQQLFERAEGLVPGGVNSPVRAFGAVGGTPRFIASARGPYLTDADGNDYVDLICSWGPMILGHAHPEVVAAVRDAAGRGTSYGAPTPGEVELAEEIVARAPVEKVRLVNSGTEATMSAIRLARGFTSRSKIVKFAGCYHGHVDSLLAAAGSGVATFALPDTPGVTGATTADTIVLPYNDVAAVETAFDEHGHEIACVIAEAVPCNMGVVPPLNGFNALLKRLCERYGALLVLDEVLTGFRASRSGWFGVEGVAADLVTFGKVMGGGLPAAAFGGRAEVMDRLAPAGPVYQAGTLSGNPLATAAGLATLRGATGEVYAAIDRAAGIVSKAASEALVKEGVPHSLQNAGNLFSIFFTDGAVGDFAAAQRQNVKAYAAFFHAALDRGVYLPPSAYEVWFLSAAHDDEAIGRILDALPHAARAAAEAS</sequence>
<dbReference type="NCBIfam" id="NF000818">
    <property type="entry name" value="PRK00062.1"/>
    <property type="match status" value="1"/>
</dbReference>
<comment type="subunit">
    <text evidence="8">Homodimer.</text>
</comment>
<reference evidence="9 10" key="1">
    <citation type="submission" date="2021-03" db="EMBL/GenBank/DDBJ databases">
        <title>Actinomadura violae sp. nov., isolated from lichen in Thailand.</title>
        <authorList>
            <person name="Kanchanasin P."/>
            <person name="Saeng-In P."/>
            <person name="Phongsopitanun W."/>
            <person name="Yuki M."/>
            <person name="Kudo T."/>
            <person name="Ohkuma M."/>
            <person name="Tanasupawat S."/>
        </authorList>
    </citation>
    <scope>NUCLEOTIDE SEQUENCE [LARGE SCALE GENOMIC DNA]</scope>
    <source>
        <strain evidence="9 10">LCR2-06</strain>
    </source>
</reference>
<dbReference type="RefSeq" id="WP_208243852.1">
    <property type="nucleotide sequence ID" value="NZ_JAGEPF010000014.1"/>
</dbReference>
<keyword evidence="8" id="KW-0963">Cytoplasm</keyword>
<dbReference type="HAMAP" id="MF_00375">
    <property type="entry name" value="HemL_aminotrans_3"/>
    <property type="match status" value="1"/>
</dbReference>
<dbReference type="Proteomes" id="UP000680206">
    <property type="component" value="Unassembled WGS sequence"/>
</dbReference>
<evidence type="ECO:0000256" key="3">
    <source>
        <dbReference type="ARBA" id="ARBA00004819"/>
    </source>
</evidence>
<comment type="subcellular location">
    <subcellularLocation>
        <location evidence="8">Cytoplasm</location>
    </subcellularLocation>
</comment>
<name>A0ABS3RUY4_9ACTN</name>
<dbReference type="NCBIfam" id="TIGR00713">
    <property type="entry name" value="hemL"/>
    <property type="match status" value="1"/>
</dbReference>
<evidence type="ECO:0000256" key="5">
    <source>
        <dbReference type="ARBA" id="ARBA00022898"/>
    </source>
</evidence>
<evidence type="ECO:0000256" key="6">
    <source>
        <dbReference type="ARBA" id="ARBA00023235"/>
    </source>
</evidence>
<dbReference type="PROSITE" id="PS00600">
    <property type="entry name" value="AA_TRANSFER_CLASS_3"/>
    <property type="match status" value="1"/>
</dbReference>
<dbReference type="SUPFAM" id="SSF53383">
    <property type="entry name" value="PLP-dependent transferases"/>
    <property type="match status" value="1"/>
</dbReference>
<comment type="catalytic activity">
    <reaction evidence="1 8">
        <text>(S)-4-amino-5-oxopentanoate = 5-aminolevulinate</text>
        <dbReference type="Rhea" id="RHEA:14265"/>
        <dbReference type="ChEBI" id="CHEBI:57501"/>
        <dbReference type="ChEBI" id="CHEBI:356416"/>
        <dbReference type="EC" id="5.4.3.8"/>
    </reaction>
</comment>
<feature type="modified residue" description="N6-(pyridoxal phosphate)lysine" evidence="8">
    <location>
        <position position="267"/>
    </location>
</feature>
<dbReference type="InterPro" id="IPR005814">
    <property type="entry name" value="Aminotrans_3"/>
</dbReference>
<gene>
    <name evidence="8 9" type="primary">hemL</name>
    <name evidence="9" type="ORF">J4709_23035</name>
</gene>
<evidence type="ECO:0000256" key="7">
    <source>
        <dbReference type="ARBA" id="ARBA00023244"/>
    </source>
</evidence>
<dbReference type="InterPro" id="IPR015424">
    <property type="entry name" value="PyrdxlP-dep_Trfase"/>
</dbReference>
<proteinExistence type="inferred from homology"/>
<dbReference type="Gene3D" id="3.90.1150.10">
    <property type="entry name" value="Aspartate Aminotransferase, domain 1"/>
    <property type="match status" value="1"/>
</dbReference>
<comment type="similarity">
    <text evidence="4 8">Belongs to the class-III pyridoxal-phosphate-dependent aminotransferase family. HemL subfamily.</text>
</comment>
<dbReference type="EMBL" id="JAGEPF010000014">
    <property type="protein sequence ID" value="MBO2460461.1"/>
    <property type="molecule type" value="Genomic_DNA"/>
</dbReference>
<protein>
    <recommendedName>
        <fullName evidence="8">Glutamate-1-semialdehyde 2,1-aminomutase</fullName>
        <shortName evidence="8">GSA</shortName>
        <ecNumber evidence="8">5.4.3.8</ecNumber>
    </recommendedName>
    <alternativeName>
        <fullName evidence="8">Glutamate-1-semialdehyde aminotransferase</fullName>
        <shortName evidence="8">GSA-AT</shortName>
    </alternativeName>
</protein>
<keyword evidence="7 8" id="KW-0627">Porphyrin biosynthesis</keyword>
<dbReference type="GO" id="GO:0042286">
    <property type="term" value="F:glutamate-1-semialdehyde 2,1-aminomutase activity"/>
    <property type="evidence" value="ECO:0007669"/>
    <property type="project" value="UniProtKB-EC"/>
</dbReference>
<dbReference type="InterPro" id="IPR015421">
    <property type="entry name" value="PyrdxlP-dep_Trfase_major"/>
</dbReference>
<dbReference type="PANTHER" id="PTHR43713">
    <property type="entry name" value="GLUTAMATE-1-SEMIALDEHYDE 2,1-AMINOMUTASE"/>
    <property type="match status" value="1"/>
</dbReference>
<dbReference type="Pfam" id="PF00202">
    <property type="entry name" value="Aminotran_3"/>
    <property type="match status" value="1"/>
</dbReference>
<organism evidence="9 10">
    <name type="scientific">Actinomadura violacea</name>
    <dbReference type="NCBI Taxonomy" id="2819934"/>
    <lineage>
        <taxon>Bacteria</taxon>
        <taxon>Bacillati</taxon>
        <taxon>Actinomycetota</taxon>
        <taxon>Actinomycetes</taxon>
        <taxon>Streptosporangiales</taxon>
        <taxon>Thermomonosporaceae</taxon>
        <taxon>Actinomadura</taxon>
    </lineage>
</organism>
<dbReference type="InterPro" id="IPR004639">
    <property type="entry name" value="4pyrrol_synth_GluAld_NH2Trfase"/>
</dbReference>
<keyword evidence="10" id="KW-1185">Reference proteome</keyword>
<evidence type="ECO:0000256" key="2">
    <source>
        <dbReference type="ARBA" id="ARBA00001933"/>
    </source>
</evidence>
<dbReference type="InterPro" id="IPR015422">
    <property type="entry name" value="PyrdxlP-dep_Trfase_small"/>
</dbReference>
<dbReference type="Gene3D" id="3.40.640.10">
    <property type="entry name" value="Type I PLP-dependent aspartate aminotransferase-like (Major domain)"/>
    <property type="match status" value="1"/>
</dbReference>